<dbReference type="AlphaFoldDB" id="A0A2R6NVQ0"/>
<accession>A0A2R6NVQ0</accession>
<name>A0A2R6NVQ0_9APHY</name>
<organism evidence="1 2">
    <name type="scientific">Hermanssonia centrifuga</name>
    <dbReference type="NCBI Taxonomy" id="98765"/>
    <lineage>
        <taxon>Eukaryota</taxon>
        <taxon>Fungi</taxon>
        <taxon>Dikarya</taxon>
        <taxon>Basidiomycota</taxon>
        <taxon>Agaricomycotina</taxon>
        <taxon>Agaricomycetes</taxon>
        <taxon>Polyporales</taxon>
        <taxon>Meruliaceae</taxon>
        <taxon>Hermanssonia</taxon>
    </lineage>
</organism>
<sequence>MPLRLILDDVISGAVELRLPAVDLPIFMTNTLQAQGWEMKMDVEASWWYYGKESWTLSSNVPLAPASLKQTGLAQPTLVPSLNVPHSAEQARTSSEPMLSDTSVVHNSAPRECMMFTLDTIPYARLDAFIRDFQASLSFGTTAMLGFSTCSSSVSFLSTRFVLASIPFLPRRFAASKRSGKTYPSARRTVTPLLTSLDGIVKLLVSGPSPLAIESVQNVSKDYAKYLSRYVQDLTQAPDVRTKFVANWGIEGWREERLLATWEDALVNIGSLQRWVILVRK</sequence>
<comment type="caution">
    <text evidence="1">The sequence shown here is derived from an EMBL/GenBank/DDBJ whole genome shotgun (WGS) entry which is preliminary data.</text>
</comment>
<dbReference type="OrthoDB" id="3059868at2759"/>
<evidence type="ECO:0000313" key="2">
    <source>
        <dbReference type="Proteomes" id="UP000186601"/>
    </source>
</evidence>
<dbReference type="EMBL" id="MLYV02000787">
    <property type="protein sequence ID" value="PSR77625.1"/>
    <property type="molecule type" value="Genomic_DNA"/>
</dbReference>
<keyword evidence="2" id="KW-1185">Reference proteome</keyword>
<protein>
    <submittedName>
        <fullName evidence="1">Uncharacterized protein</fullName>
    </submittedName>
</protein>
<proteinExistence type="predicted"/>
<dbReference type="Proteomes" id="UP000186601">
    <property type="component" value="Unassembled WGS sequence"/>
</dbReference>
<reference evidence="1 2" key="1">
    <citation type="submission" date="2018-02" db="EMBL/GenBank/DDBJ databases">
        <title>Genome sequence of the basidiomycete white-rot fungus Phlebia centrifuga.</title>
        <authorList>
            <person name="Granchi Z."/>
            <person name="Peng M."/>
            <person name="de Vries R.P."/>
            <person name="Hilden K."/>
            <person name="Makela M.R."/>
            <person name="Grigoriev I."/>
            <person name="Riley R."/>
        </authorList>
    </citation>
    <scope>NUCLEOTIDE SEQUENCE [LARGE SCALE GENOMIC DNA]</scope>
    <source>
        <strain evidence="1 2">FBCC195</strain>
    </source>
</reference>
<gene>
    <name evidence="1" type="ORF">PHLCEN_2v7815</name>
</gene>
<evidence type="ECO:0000313" key="1">
    <source>
        <dbReference type="EMBL" id="PSR77625.1"/>
    </source>
</evidence>